<proteinExistence type="predicted"/>
<sequence length="71" mass="8424">MPKYKHDYLNPNYIFQTIDTGLLLDAMFEIIDLHELAKQELVNRGLDYSGEYLGYNKAKEYWDSFDLKKGE</sequence>
<evidence type="ECO:0000313" key="1">
    <source>
        <dbReference type="EMBL" id="KKL99852.1"/>
    </source>
</evidence>
<name>A0A0F9JLP9_9ZZZZ</name>
<accession>A0A0F9JLP9</accession>
<gene>
    <name evidence="1" type="ORF">LCGC14_1810230</name>
</gene>
<reference evidence="1" key="1">
    <citation type="journal article" date="2015" name="Nature">
        <title>Complex archaea that bridge the gap between prokaryotes and eukaryotes.</title>
        <authorList>
            <person name="Spang A."/>
            <person name="Saw J.H."/>
            <person name="Jorgensen S.L."/>
            <person name="Zaremba-Niedzwiedzka K."/>
            <person name="Martijn J."/>
            <person name="Lind A.E."/>
            <person name="van Eijk R."/>
            <person name="Schleper C."/>
            <person name="Guy L."/>
            <person name="Ettema T.J."/>
        </authorList>
    </citation>
    <scope>NUCLEOTIDE SEQUENCE</scope>
</reference>
<protein>
    <submittedName>
        <fullName evidence="1">Uncharacterized protein</fullName>
    </submittedName>
</protein>
<dbReference type="EMBL" id="LAZR01017573">
    <property type="protein sequence ID" value="KKL99852.1"/>
    <property type="molecule type" value="Genomic_DNA"/>
</dbReference>
<dbReference type="AlphaFoldDB" id="A0A0F9JLP9"/>
<comment type="caution">
    <text evidence="1">The sequence shown here is derived from an EMBL/GenBank/DDBJ whole genome shotgun (WGS) entry which is preliminary data.</text>
</comment>
<organism evidence="1">
    <name type="scientific">marine sediment metagenome</name>
    <dbReference type="NCBI Taxonomy" id="412755"/>
    <lineage>
        <taxon>unclassified sequences</taxon>
        <taxon>metagenomes</taxon>
        <taxon>ecological metagenomes</taxon>
    </lineage>
</organism>